<reference evidence="9 10" key="1">
    <citation type="submission" date="2018-07" db="EMBL/GenBank/DDBJ databases">
        <title>The complete nuclear genome of the prasinophyte Chloropicon primus (CCMP1205).</title>
        <authorList>
            <person name="Pombert J.-F."/>
            <person name="Otis C."/>
            <person name="Turmel M."/>
            <person name="Lemieux C."/>
        </authorList>
    </citation>
    <scope>NUCLEOTIDE SEQUENCE [LARGE SCALE GENOMIC DNA]</scope>
    <source>
        <strain evidence="9 10">CCMP1205</strain>
    </source>
</reference>
<evidence type="ECO:0000313" key="10">
    <source>
        <dbReference type="Proteomes" id="UP000316726"/>
    </source>
</evidence>
<feature type="transmembrane region" description="Helical" evidence="7">
    <location>
        <begin position="727"/>
        <end position="749"/>
    </location>
</feature>
<feature type="transmembrane region" description="Helical" evidence="7">
    <location>
        <begin position="134"/>
        <end position="154"/>
    </location>
</feature>
<dbReference type="GO" id="GO:0001653">
    <property type="term" value="F:peptide receptor activity"/>
    <property type="evidence" value="ECO:0007669"/>
    <property type="project" value="TreeGrafter"/>
</dbReference>
<feature type="transmembrane region" description="Helical" evidence="7">
    <location>
        <begin position="70"/>
        <end position="87"/>
    </location>
</feature>
<evidence type="ECO:0000256" key="5">
    <source>
        <dbReference type="ARBA" id="ARBA00023136"/>
    </source>
</evidence>
<protein>
    <submittedName>
        <fullName evidence="9">Guanylate cyclase</fullName>
    </submittedName>
</protein>
<feature type="domain" description="Guanylate cyclase" evidence="8">
    <location>
        <begin position="961"/>
        <end position="1129"/>
    </location>
</feature>
<evidence type="ECO:0000256" key="4">
    <source>
        <dbReference type="ARBA" id="ARBA00022989"/>
    </source>
</evidence>
<feature type="domain" description="Guanylate cyclase" evidence="8">
    <location>
        <begin position="351"/>
        <end position="510"/>
    </location>
</feature>
<dbReference type="InterPro" id="IPR029787">
    <property type="entry name" value="Nucleotide_cyclase"/>
</dbReference>
<feature type="transmembrane region" description="Helical" evidence="7">
    <location>
        <begin position="816"/>
        <end position="835"/>
    </location>
</feature>
<keyword evidence="10" id="KW-1185">Reference proteome</keyword>
<dbReference type="CDD" id="cd07302">
    <property type="entry name" value="CHD"/>
    <property type="match status" value="2"/>
</dbReference>
<dbReference type="Proteomes" id="UP000316726">
    <property type="component" value="Chromosome 15"/>
</dbReference>
<dbReference type="GO" id="GO:0035556">
    <property type="term" value="P:intracellular signal transduction"/>
    <property type="evidence" value="ECO:0007669"/>
    <property type="project" value="InterPro"/>
</dbReference>
<feature type="transmembrane region" description="Helical" evidence="7">
    <location>
        <begin position="874"/>
        <end position="893"/>
    </location>
</feature>
<organism evidence="9 10">
    <name type="scientific">Chloropicon primus</name>
    <dbReference type="NCBI Taxonomy" id="1764295"/>
    <lineage>
        <taxon>Eukaryota</taxon>
        <taxon>Viridiplantae</taxon>
        <taxon>Chlorophyta</taxon>
        <taxon>Chloropicophyceae</taxon>
        <taxon>Chloropicales</taxon>
        <taxon>Chloropicaceae</taxon>
        <taxon>Chloropicon</taxon>
    </lineage>
</organism>
<dbReference type="PANTHER" id="PTHR11920">
    <property type="entry name" value="GUANYLYL CYCLASE"/>
    <property type="match status" value="1"/>
</dbReference>
<dbReference type="PROSITE" id="PS50125">
    <property type="entry name" value="GUANYLATE_CYCLASE_2"/>
    <property type="match status" value="2"/>
</dbReference>
<feature type="transmembrane region" description="Helical" evidence="7">
    <location>
        <begin position="646"/>
        <end position="664"/>
    </location>
</feature>
<keyword evidence="5 7" id="KW-0472">Membrane</keyword>
<dbReference type="PANTHER" id="PTHR11920:SF335">
    <property type="entry name" value="GUANYLATE CYCLASE"/>
    <property type="match status" value="1"/>
</dbReference>
<accession>A0A5B8MXY0</accession>
<feature type="transmembrane region" description="Helical" evidence="7">
    <location>
        <begin position="207"/>
        <end position="240"/>
    </location>
</feature>
<proteinExistence type="predicted"/>
<dbReference type="Pfam" id="PF00211">
    <property type="entry name" value="Guanylate_cyc"/>
    <property type="match status" value="2"/>
</dbReference>
<sequence length="1182" mass="132322">MDGSEEEEELGDRVLDHLTARYLRHESESGGAAGREGFDSHTVFFGLFLRTVRMERVFLDGFARLHQRNVYLGLVVLLVVLIVYQLYTFPAASQQDRWCSENNLENSLCTSVAILEPGQSEASYLSEQLAADWRDSYCVLVGMSVVGAAVNWFVHRSSRVKEKSWAMLILFLTPYIGYSVHALVLVYDNPENWLTTPTDAKAHVILVVGLFTFISGASLFAFVALFMAVAVICSSALFVVQMPYLDGPRTRGVLRASFAESMFQILVFFSISLAGSFWREVINKRQFLLRILMADQQEEIIRSKTQNTTLQKRLLNSILPDAIVDRLQELDFQVQTWDQLRGMSRRHSGVCIAFAELDGFTEFSAQVSPPRVMEYLCDLFLTFDGLCDDYDVYKVETVGDQYVAAVGVVTGKMHNEEVREDEDGEGFGALRRSVNVSVKDASKFNTEQILGFSKAIIDGSRLVNVPEGADTHPRLRVGIHVGPCMSGIVGQRNFRFCLFGDTMNTAARMEQKGEPDCIHATQDVVDLVPHASWEKLQRMEVKGKGVMQTYLLRSNKEILTDSRPLTAQDAFLASPLIHRIASFGTGTSAWTSTNTAESFRVGSYQDIQPVTSEVYSEHTFCFGLFFRKARVEKCFLDALARSDKNMVYAGYLLYVVVLLSNYIYGYFRFYVVCDDIGTLDSVESFNEGLDSTACLYYLGSDPFLSQNNSASTMTSYKNIVRASAFNLTPGSAALLLGLVVLGCASHFYIHKSRRFVHKYWALLNVWVFYLMLYGSMLGTTILTKRKDSSTSQWTEALWFISVTMDTLQTVFARSGFPMHFIFLMIGSGITLGWGMTELAKVEEASFSDKNGDNQWIGSLDIQAGLAPTRITSSVIQLAFFLLCFNVILVIGAYQEDISNRKRFLQSMLLLRQQDEIIAQKRKTEKLQKSFLESILPSNLVEQLQEEDRSALSLSQRHIGVSILYADLVGFTAFCKQVDPFEVMVFLNSLFRVFDDLCDLFGVYKVETVGDCYVASVGVATGRMISQRVDATDSTREYSIDFVDSYSRSFSTSASISLVKDAARSNTRSLVGFAKAMLLGSRKVMKPVVGQPATLRIGLHSGSCISGVVGSRNIKYCLLGTDVVTAAMMEHEGAPDRIHASQAVVDDVPEEEWEIFKLVEDRDGNKLQTYFLKSIQPVREDTC</sequence>
<feature type="transmembrane region" description="Helical" evidence="7">
    <location>
        <begin position="166"/>
        <end position="187"/>
    </location>
</feature>
<gene>
    <name evidence="9" type="ORF">A3770_15p75140</name>
</gene>
<evidence type="ECO:0000256" key="2">
    <source>
        <dbReference type="ARBA" id="ARBA00022692"/>
    </source>
</evidence>
<dbReference type="GO" id="GO:0004016">
    <property type="term" value="F:adenylate cyclase activity"/>
    <property type="evidence" value="ECO:0007669"/>
    <property type="project" value="TreeGrafter"/>
</dbReference>
<dbReference type="SMART" id="SM00044">
    <property type="entry name" value="CYCc"/>
    <property type="match status" value="2"/>
</dbReference>
<evidence type="ECO:0000256" key="6">
    <source>
        <dbReference type="ARBA" id="ARBA00023239"/>
    </source>
</evidence>
<evidence type="ECO:0000256" key="7">
    <source>
        <dbReference type="SAM" id="Phobius"/>
    </source>
</evidence>
<keyword evidence="3" id="KW-0547">Nucleotide-binding</keyword>
<keyword evidence="6" id="KW-0456">Lyase</keyword>
<dbReference type="GO" id="GO:0004383">
    <property type="term" value="F:guanylate cyclase activity"/>
    <property type="evidence" value="ECO:0007669"/>
    <property type="project" value="TreeGrafter"/>
</dbReference>
<dbReference type="AlphaFoldDB" id="A0A5B8MXY0"/>
<evidence type="ECO:0000259" key="8">
    <source>
        <dbReference type="PROSITE" id="PS50125"/>
    </source>
</evidence>
<evidence type="ECO:0000256" key="3">
    <source>
        <dbReference type="ARBA" id="ARBA00022741"/>
    </source>
</evidence>
<dbReference type="OrthoDB" id="354346at2759"/>
<dbReference type="Gene3D" id="3.30.70.1230">
    <property type="entry name" value="Nucleotide cyclase"/>
    <property type="match status" value="2"/>
</dbReference>
<dbReference type="InterPro" id="IPR001054">
    <property type="entry name" value="A/G_cyclase"/>
</dbReference>
<dbReference type="GO" id="GO:0000166">
    <property type="term" value="F:nucleotide binding"/>
    <property type="evidence" value="ECO:0007669"/>
    <property type="project" value="UniProtKB-KW"/>
</dbReference>
<comment type="subcellular location">
    <subcellularLocation>
        <location evidence="1">Membrane</location>
    </subcellularLocation>
</comment>
<evidence type="ECO:0000313" key="9">
    <source>
        <dbReference type="EMBL" id="QDZ24996.1"/>
    </source>
</evidence>
<dbReference type="InterPro" id="IPR050401">
    <property type="entry name" value="Cyclic_nucleotide_synthase"/>
</dbReference>
<feature type="transmembrane region" description="Helical" evidence="7">
    <location>
        <begin position="261"/>
        <end position="278"/>
    </location>
</feature>
<dbReference type="FunFam" id="3.30.70.1230:FF:000057">
    <property type="entry name" value="Guanylate cyclase"/>
    <property type="match status" value="1"/>
</dbReference>
<keyword evidence="2 7" id="KW-0812">Transmembrane</keyword>
<name>A0A5B8MXY0_9CHLO</name>
<dbReference type="GO" id="GO:0005886">
    <property type="term" value="C:plasma membrane"/>
    <property type="evidence" value="ECO:0007669"/>
    <property type="project" value="TreeGrafter"/>
</dbReference>
<dbReference type="STRING" id="1764295.A0A5B8MXY0"/>
<evidence type="ECO:0000256" key="1">
    <source>
        <dbReference type="ARBA" id="ARBA00004370"/>
    </source>
</evidence>
<feature type="transmembrane region" description="Helical" evidence="7">
    <location>
        <begin position="761"/>
        <end position="782"/>
    </location>
</feature>
<dbReference type="GO" id="GO:0007168">
    <property type="term" value="P:receptor guanylyl cyclase signaling pathway"/>
    <property type="evidence" value="ECO:0007669"/>
    <property type="project" value="TreeGrafter"/>
</dbReference>
<dbReference type="SUPFAM" id="SSF55073">
    <property type="entry name" value="Nucleotide cyclase"/>
    <property type="match status" value="2"/>
</dbReference>
<keyword evidence="4 7" id="KW-1133">Transmembrane helix</keyword>
<dbReference type="EMBL" id="CP031048">
    <property type="protein sequence ID" value="QDZ24996.1"/>
    <property type="molecule type" value="Genomic_DNA"/>
</dbReference>